<evidence type="ECO:0000256" key="2">
    <source>
        <dbReference type="ARBA" id="ARBA00022741"/>
    </source>
</evidence>
<feature type="domain" description="ABC transporter" evidence="4">
    <location>
        <begin position="3"/>
        <end position="219"/>
    </location>
</feature>
<keyword evidence="6" id="KW-1185">Reference proteome</keyword>
<dbReference type="Gene3D" id="3.40.50.300">
    <property type="entry name" value="P-loop containing nucleotide triphosphate hydrolases"/>
    <property type="match status" value="1"/>
</dbReference>
<dbReference type="GO" id="GO:0016887">
    <property type="term" value="F:ATP hydrolysis activity"/>
    <property type="evidence" value="ECO:0007669"/>
    <property type="project" value="InterPro"/>
</dbReference>
<dbReference type="PROSITE" id="PS50893">
    <property type="entry name" value="ABC_TRANSPORTER_2"/>
    <property type="match status" value="1"/>
</dbReference>
<dbReference type="InterPro" id="IPR027417">
    <property type="entry name" value="P-loop_NTPase"/>
</dbReference>
<reference evidence="5 6" key="1">
    <citation type="submission" date="2018-11" db="EMBL/GenBank/DDBJ databases">
        <title>Genome sequencing and assembly of Clostridium tagluense strain A121.</title>
        <authorList>
            <person name="Murakami T."/>
            <person name="Segawa T."/>
            <person name="Shcherbakova V.A."/>
            <person name="Mori H."/>
            <person name="Yoshimura Y."/>
        </authorList>
    </citation>
    <scope>NUCLEOTIDE SEQUENCE [LARGE SCALE GENOMIC DNA]</scope>
    <source>
        <strain evidence="5 6">A121</strain>
    </source>
</reference>
<keyword evidence="3 5" id="KW-0067">ATP-binding</keyword>
<dbReference type="OrthoDB" id="9802264at2"/>
<dbReference type="PANTHER" id="PTHR24220:SF662">
    <property type="entry name" value="ABC TRANSPORTER ATP-BINDING PROTEIN"/>
    <property type="match status" value="1"/>
</dbReference>
<dbReference type="GO" id="GO:0005524">
    <property type="term" value="F:ATP binding"/>
    <property type="evidence" value="ECO:0007669"/>
    <property type="project" value="UniProtKB-KW"/>
</dbReference>
<accession>A0A401UMZ0</accession>
<dbReference type="CDD" id="cd03255">
    <property type="entry name" value="ABC_MJ0796_LolCDE_FtsE"/>
    <property type="match status" value="1"/>
</dbReference>
<dbReference type="InterPro" id="IPR015854">
    <property type="entry name" value="ABC_transpr_LolD-like"/>
</dbReference>
<dbReference type="PANTHER" id="PTHR24220">
    <property type="entry name" value="IMPORT ATP-BINDING PROTEIN"/>
    <property type="match status" value="1"/>
</dbReference>
<keyword evidence="1" id="KW-0813">Transport</keyword>
<dbReference type="PROSITE" id="PS00211">
    <property type="entry name" value="ABC_TRANSPORTER_1"/>
    <property type="match status" value="1"/>
</dbReference>
<gene>
    <name evidence="5" type="ORF">Ctaglu_25110</name>
</gene>
<sequence>MILEIKNLSKEYKRKDEIFLAVNDVNLSISEGEFASIVGPSGCGKSTLLNMVAGLLKPTSGEVFIDGSEIFGKNKNELALLRNEKIGYVLQGQNLLSNFTILDNVCMPAYLSTRKKTVKDRAMELLEEVGLKGMEEEYPARLSSGELRRVSIIRGLINNPKIIIADEPTSNLDPENSKMIMKFFKEISSKGTTILISTHNIGLLDYTQKTYEMEKGILK</sequence>
<dbReference type="GO" id="GO:0022857">
    <property type="term" value="F:transmembrane transporter activity"/>
    <property type="evidence" value="ECO:0007669"/>
    <property type="project" value="TreeGrafter"/>
</dbReference>
<dbReference type="InterPro" id="IPR003439">
    <property type="entry name" value="ABC_transporter-like_ATP-bd"/>
</dbReference>
<dbReference type="GO" id="GO:0005886">
    <property type="term" value="C:plasma membrane"/>
    <property type="evidence" value="ECO:0007669"/>
    <property type="project" value="TreeGrafter"/>
</dbReference>
<evidence type="ECO:0000256" key="1">
    <source>
        <dbReference type="ARBA" id="ARBA00022448"/>
    </source>
</evidence>
<evidence type="ECO:0000313" key="5">
    <source>
        <dbReference type="EMBL" id="GCD10888.1"/>
    </source>
</evidence>
<dbReference type="InterPro" id="IPR017911">
    <property type="entry name" value="MacB-like_ATP-bd"/>
</dbReference>
<dbReference type="Proteomes" id="UP000287872">
    <property type="component" value="Unassembled WGS sequence"/>
</dbReference>
<protein>
    <submittedName>
        <fullName evidence="5">ABC transporter ATP-binding protein</fullName>
    </submittedName>
</protein>
<evidence type="ECO:0000259" key="4">
    <source>
        <dbReference type="PROSITE" id="PS50893"/>
    </source>
</evidence>
<dbReference type="Pfam" id="PF00005">
    <property type="entry name" value="ABC_tran"/>
    <property type="match status" value="1"/>
</dbReference>
<dbReference type="SMART" id="SM00382">
    <property type="entry name" value="AAA"/>
    <property type="match status" value="1"/>
</dbReference>
<dbReference type="RefSeq" id="WP_125002197.1">
    <property type="nucleotide sequence ID" value="NZ_BHYK01000013.1"/>
</dbReference>
<dbReference type="InterPro" id="IPR003593">
    <property type="entry name" value="AAA+_ATPase"/>
</dbReference>
<comment type="caution">
    <text evidence="5">The sequence shown here is derived from an EMBL/GenBank/DDBJ whole genome shotgun (WGS) entry which is preliminary data.</text>
</comment>
<proteinExistence type="predicted"/>
<dbReference type="AlphaFoldDB" id="A0A401UMZ0"/>
<evidence type="ECO:0000313" key="6">
    <source>
        <dbReference type="Proteomes" id="UP000287872"/>
    </source>
</evidence>
<dbReference type="EMBL" id="BHYK01000013">
    <property type="protein sequence ID" value="GCD10888.1"/>
    <property type="molecule type" value="Genomic_DNA"/>
</dbReference>
<name>A0A401UMZ0_9CLOT</name>
<keyword evidence="2" id="KW-0547">Nucleotide-binding</keyword>
<organism evidence="5 6">
    <name type="scientific">Clostridium tagluense</name>
    <dbReference type="NCBI Taxonomy" id="360422"/>
    <lineage>
        <taxon>Bacteria</taxon>
        <taxon>Bacillati</taxon>
        <taxon>Bacillota</taxon>
        <taxon>Clostridia</taxon>
        <taxon>Eubacteriales</taxon>
        <taxon>Clostridiaceae</taxon>
        <taxon>Clostridium</taxon>
    </lineage>
</organism>
<evidence type="ECO:0000256" key="3">
    <source>
        <dbReference type="ARBA" id="ARBA00022840"/>
    </source>
</evidence>
<dbReference type="InterPro" id="IPR017871">
    <property type="entry name" value="ABC_transporter-like_CS"/>
</dbReference>
<dbReference type="SUPFAM" id="SSF52540">
    <property type="entry name" value="P-loop containing nucleoside triphosphate hydrolases"/>
    <property type="match status" value="1"/>
</dbReference>